<comment type="caution">
    <text evidence="3">The sequence shown here is derived from an EMBL/GenBank/DDBJ whole genome shotgun (WGS) entry which is preliminary data.</text>
</comment>
<dbReference type="Gene3D" id="3.40.50.12780">
    <property type="entry name" value="N-terminal domain of ligase-like"/>
    <property type="match status" value="1"/>
</dbReference>
<dbReference type="SUPFAM" id="SSF56801">
    <property type="entry name" value="Acetyl-CoA synthetase-like"/>
    <property type="match status" value="1"/>
</dbReference>
<dbReference type="EMBL" id="CAJMWX010000446">
    <property type="protein sequence ID" value="CAE6417791.1"/>
    <property type="molecule type" value="Genomic_DNA"/>
</dbReference>
<evidence type="ECO:0000313" key="2">
    <source>
        <dbReference type="EMBL" id="CAE6412017.1"/>
    </source>
</evidence>
<dbReference type="PROSITE" id="PS00455">
    <property type="entry name" value="AMP_BINDING"/>
    <property type="match status" value="1"/>
</dbReference>
<evidence type="ECO:0000259" key="1">
    <source>
        <dbReference type="Pfam" id="PF00501"/>
    </source>
</evidence>
<accession>A0A8H2X9F0</accession>
<gene>
    <name evidence="3" type="ORF">RDB_LOCUS19027</name>
    <name evidence="2" type="ORF">RDB_LOCUS2877</name>
</gene>
<sequence length="636" mass="69902">MTPSSPVPYAGPSDNDPLTDDELAILLAIPRAAETTPNTTLFRLPLGPDPSTGWIDATCAETHSIVARLADVWKSKLFDLLCDPDQPVTNSSFGPGTTICIATQPDFYGVFHILAFWALGCTVQCVPMKDPISAIDQLNESGCKMLLCSEFDDGWIEARKAQFKGVVVQLPKGEQALELVRLEKQGQADAPPPWPAVRRPTPLLILQSSGTTGRPKLLRSSLYCFAVRVAAYRQTNVLSARPDQIAKNAYTHPRLVLVPFYWSSVYFFMLTHLATSTPMAFAYVMDIYQLPPSRLIDWAIALDVGAIATSTGIIRLIPEATYRAHAKFIQSLYSFNFGGSAFGNALSQLFEELKFPATNMYGSSELGTILVTSKPPYTHLRPYRGIPPPLVHPISEYGPDGSRYVELWFTPTMSPLLAHHLAHSSNPVKLEPFPGDGPHKGELAFNLDDIFQELTISNESELKSETVYIHLGRHTDEVRLGEGGFGSVNGALYEATIGHEINTRISRSGGSPWTLDSVQLFGNNMSRTALVIQLRLDQDLTGSYGSNPLKGPPIHEIYESVEETNNLLGLTGCERVHTGKRTLVVSSDGTLLHGPGSERLAGSLFSLSMTHKRTLKRWENVCKFKPWLDGLDFSDA</sequence>
<dbReference type="InterPro" id="IPR042099">
    <property type="entry name" value="ANL_N_sf"/>
</dbReference>
<dbReference type="AlphaFoldDB" id="A0A8H2X9F0"/>
<dbReference type="Pfam" id="PF00501">
    <property type="entry name" value="AMP-binding"/>
    <property type="match status" value="1"/>
</dbReference>
<feature type="domain" description="AMP-dependent synthetase/ligase" evidence="1">
    <location>
        <begin position="95"/>
        <end position="387"/>
    </location>
</feature>
<dbReference type="InterPro" id="IPR020845">
    <property type="entry name" value="AMP-binding_CS"/>
</dbReference>
<dbReference type="Proteomes" id="UP000663861">
    <property type="component" value="Unassembled WGS sequence"/>
</dbReference>
<evidence type="ECO:0000313" key="3">
    <source>
        <dbReference type="EMBL" id="CAE6417791.1"/>
    </source>
</evidence>
<dbReference type="InterPro" id="IPR000873">
    <property type="entry name" value="AMP-dep_synth/lig_dom"/>
</dbReference>
<name>A0A8H2X9F0_9AGAM</name>
<dbReference type="Proteomes" id="UP000663888">
    <property type="component" value="Unassembled WGS sequence"/>
</dbReference>
<reference evidence="3" key="1">
    <citation type="submission" date="2021-01" db="EMBL/GenBank/DDBJ databases">
        <authorList>
            <person name="Kaushik A."/>
        </authorList>
    </citation>
    <scope>NUCLEOTIDE SEQUENCE</scope>
    <source>
        <strain evidence="3">AG4-R118</strain>
        <strain evidence="2">AG4-RS23</strain>
    </source>
</reference>
<protein>
    <recommendedName>
        <fullName evidence="1">AMP-dependent synthetase/ligase domain-containing protein</fullName>
    </recommendedName>
</protein>
<proteinExistence type="predicted"/>
<dbReference type="EMBL" id="CAJMWY010000046">
    <property type="protein sequence ID" value="CAE6412017.1"/>
    <property type="molecule type" value="Genomic_DNA"/>
</dbReference>
<evidence type="ECO:0000313" key="4">
    <source>
        <dbReference type="Proteomes" id="UP000663888"/>
    </source>
</evidence>
<organism evidence="3 4">
    <name type="scientific">Rhizoctonia solani</name>
    <dbReference type="NCBI Taxonomy" id="456999"/>
    <lineage>
        <taxon>Eukaryota</taxon>
        <taxon>Fungi</taxon>
        <taxon>Dikarya</taxon>
        <taxon>Basidiomycota</taxon>
        <taxon>Agaricomycotina</taxon>
        <taxon>Agaricomycetes</taxon>
        <taxon>Cantharellales</taxon>
        <taxon>Ceratobasidiaceae</taxon>
        <taxon>Rhizoctonia</taxon>
    </lineage>
</organism>